<dbReference type="GO" id="GO:0016853">
    <property type="term" value="F:isomerase activity"/>
    <property type="evidence" value="ECO:0007669"/>
    <property type="project" value="InterPro"/>
</dbReference>
<dbReference type="Proteomes" id="UP000434409">
    <property type="component" value="Unassembled WGS sequence"/>
</dbReference>
<dbReference type="GO" id="GO:0005975">
    <property type="term" value="P:carbohydrate metabolic process"/>
    <property type="evidence" value="ECO:0007669"/>
    <property type="project" value="InterPro"/>
</dbReference>
<dbReference type="InterPro" id="IPR008183">
    <property type="entry name" value="Aldose_1/G6P_1-epimerase"/>
</dbReference>
<dbReference type="GO" id="GO:0030246">
    <property type="term" value="F:carbohydrate binding"/>
    <property type="evidence" value="ECO:0007669"/>
    <property type="project" value="InterPro"/>
</dbReference>
<dbReference type="InterPro" id="IPR011013">
    <property type="entry name" value="Gal_mutarotase_sf_dom"/>
</dbReference>
<dbReference type="AlphaFoldDB" id="A0A6N7V1X1"/>
<gene>
    <name evidence="1" type="ORF">FYJ34_07825</name>
</gene>
<dbReference type="Pfam" id="PF01263">
    <property type="entry name" value="Aldose_epim"/>
    <property type="match status" value="1"/>
</dbReference>
<proteinExistence type="predicted"/>
<comment type="caution">
    <text evidence="1">The sequence shown here is derived from an EMBL/GenBank/DDBJ whole genome shotgun (WGS) entry which is preliminary data.</text>
</comment>
<organism evidence="1 2">
    <name type="scientific">Suipraeoptans intestinalis</name>
    <dbReference type="NCBI Taxonomy" id="2606628"/>
    <lineage>
        <taxon>Bacteria</taxon>
        <taxon>Bacillati</taxon>
        <taxon>Bacillota</taxon>
        <taxon>Clostridia</taxon>
        <taxon>Lachnospirales</taxon>
        <taxon>Lachnospiraceae</taxon>
        <taxon>Suipraeoptans</taxon>
    </lineage>
</organism>
<dbReference type="EMBL" id="VULY01000018">
    <property type="protein sequence ID" value="MSR94167.1"/>
    <property type="molecule type" value="Genomic_DNA"/>
</dbReference>
<dbReference type="InterPro" id="IPR014718">
    <property type="entry name" value="GH-type_carb-bd"/>
</dbReference>
<dbReference type="SUPFAM" id="SSF74650">
    <property type="entry name" value="Galactose mutarotase-like"/>
    <property type="match status" value="1"/>
</dbReference>
<evidence type="ECO:0000313" key="1">
    <source>
        <dbReference type="EMBL" id="MSR94167.1"/>
    </source>
</evidence>
<dbReference type="InterPro" id="IPR037481">
    <property type="entry name" value="LacX"/>
</dbReference>
<dbReference type="CDD" id="cd09024">
    <property type="entry name" value="Aldose_epim_lacX"/>
    <property type="match status" value="1"/>
</dbReference>
<name>A0A6N7V1X1_9FIRM</name>
<dbReference type="RefSeq" id="WP_154477618.1">
    <property type="nucleotide sequence ID" value="NZ_VULY01000018.1"/>
</dbReference>
<reference evidence="1 2" key="1">
    <citation type="submission" date="2019-08" db="EMBL/GenBank/DDBJ databases">
        <title>In-depth cultivation of the pig gut microbiome towards novel bacterial diversity and tailored functional studies.</title>
        <authorList>
            <person name="Wylensek D."/>
            <person name="Hitch T.C.A."/>
            <person name="Clavel T."/>
        </authorList>
    </citation>
    <scope>NUCLEOTIDE SEQUENCE [LARGE SCALE GENOMIC DNA]</scope>
    <source>
        <strain evidence="1 2">68-1-5</strain>
    </source>
</reference>
<accession>A0A6N7V1X1</accession>
<protein>
    <submittedName>
        <fullName evidence="1">Aldose 1-epimerase family protein</fullName>
    </submittedName>
</protein>
<dbReference type="Gene3D" id="2.70.98.10">
    <property type="match status" value="1"/>
</dbReference>
<keyword evidence="2" id="KW-1185">Reference proteome</keyword>
<sequence length="289" mass="33797">MQELRNEHVIVRIQEKGAELVSVQKDGTEYLWTGEKAYWEEHSPVLFPIVGRLYERKYRLQGQEYVIGLHGFAKEKIFTLIEKSETQALFELQEDEDSLKEYPFHFRLRIRYRLEGSCVKVSYQVENRSEASMYFGLGGHPGFCIPMEEGLEFSEYHLEFCRPCRPKRVQFSETCLVTGQAEEFLLKDGRRLPLRHDLFDEDAIVLSDTPGEVFLGTEKGTKGIRFFYEDFPYLGIWHTTKAEAPFLCLEPWLTLPGRDGVVEDIAGKEDMVCLKERETLQKSWRMELV</sequence>
<evidence type="ECO:0000313" key="2">
    <source>
        <dbReference type="Proteomes" id="UP000434409"/>
    </source>
</evidence>